<keyword evidence="2" id="KW-0446">Lipid-binding</keyword>
<dbReference type="Gene3D" id="3.40.50.10170">
    <property type="match status" value="1"/>
</dbReference>
<protein>
    <submittedName>
        <fullName evidence="3">6-phosphogluconate dehydratase</fullName>
    </submittedName>
</protein>
<evidence type="ECO:0000313" key="4">
    <source>
        <dbReference type="Proteomes" id="UP000031189"/>
    </source>
</evidence>
<dbReference type="Gene3D" id="3.30.1180.10">
    <property type="match status" value="1"/>
</dbReference>
<dbReference type="AlphaFoldDB" id="A0A0B3VYG1"/>
<keyword evidence="4" id="KW-1185">Reference proteome</keyword>
<dbReference type="PANTHER" id="PTHR33434">
    <property type="entry name" value="DEGV DOMAIN-CONTAINING PROTEIN DR_1986-RELATED"/>
    <property type="match status" value="1"/>
</dbReference>
<evidence type="ECO:0000256" key="1">
    <source>
        <dbReference type="ARBA" id="ARBA00003238"/>
    </source>
</evidence>
<dbReference type="PROSITE" id="PS51482">
    <property type="entry name" value="DEGV"/>
    <property type="match status" value="1"/>
</dbReference>
<dbReference type="NCBIfam" id="TIGR00762">
    <property type="entry name" value="DegV"/>
    <property type="match status" value="1"/>
</dbReference>
<dbReference type="InterPro" id="IPR003797">
    <property type="entry name" value="DegV"/>
</dbReference>
<dbReference type="GO" id="GO:0008289">
    <property type="term" value="F:lipid binding"/>
    <property type="evidence" value="ECO:0007669"/>
    <property type="project" value="UniProtKB-KW"/>
</dbReference>
<evidence type="ECO:0000256" key="2">
    <source>
        <dbReference type="ARBA" id="ARBA00023121"/>
    </source>
</evidence>
<dbReference type="InterPro" id="IPR043168">
    <property type="entry name" value="DegV_C"/>
</dbReference>
<dbReference type="RefSeq" id="WP_039679026.1">
    <property type="nucleotide sequence ID" value="NZ_JAXECK010000012.1"/>
</dbReference>
<dbReference type="STRING" id="1577792.QX51_06140"/>
<dbReference type="SUPFAM" id="SSF82549">
    <property type="entry name" value="DAK1/DegV-like"/>
    <property type="match status" value="1"/>
</dbReference>
<name>A0A0B3VYG1_9FIRM</name>
<comment type="caution">
    <text evidence="3">The sequence shown here is derived from an EMBL/GenBank/DDBJ whole genome shotgun (WGS) entry which is preliminary data.</text>
</comment>
<dbReference type="PANTHER" id="PTHR33434:SF3">
    <property type="entry name" value="DEGV DOMAIN-CONTAINING PROTEIN YITS"/>
    <property type="match status" value="1"/>
</dbReference>
<dbReference type="EMBL" id="JWHR01000064">
    <property type="protein sequence ID" value="KHS57744.1"/>
    <property type="molecule type" value="Genomic_DNA"/>
</dbReference>
<dbReference type="Proteomes" id="UP000031189">
    <property type="component" value="Unassembled WGS sequence"/>
</dbReference>
<gene>
    <name evidence="3" type="ORF">QX51_06140</name>
</gene>
<dbReference type="InterPro" id="IPR050270">
    <property type="entry name" value="DegV_domain_contain"/>
</dbReference>
<sequence>MIKIVCDSISDLPQEILTKYNVDIVPLTVIFNGTEYLDGENLTTKEFYKMLRESNSMPKTSQATYIQFKSIFEKYDTDTEIIYIAGSSKASGTYQSAMLAKNDGHDNVFIFDTENLAIGSALFVIKACEMVESGHSVQDILSTLEKYKNNVEVTFSVDTLEYLKMGGRISSTKAALGNLLSIKPILEVKDGLVAQKSQVRGKKQIYSTLAKTIVNRFGKDLKEKTIIIGCGDNQEDLEIMKEALEKEAEVKNIYYVNIGCVICSHSGPGVMGISCM</sequence>
<reference evidence="3 4" key="1">
    <citation type="submission" date="2014-12" db="EMBL/GenBank/DDBJ databases">
        <title>Draft genome sequence of Terrisporobacter sp. 08-306576, isolated from the blood culture of a bacteremia patient.</title>
        <authorList>
            <person name="Lund L.C."/>
            <person name="Sydenham T.V."/>
            <person name="Hogh S.V."/>
            <person name="Skov M.N."/>
            <person name="Kemp M."/>
            <person name="Justesen U.S."/>
        </authorList>
    </citation>
    <scope>NUCLEOTIDE SEQUENCE [LARGE SCALE GENOMIC DNA]</scope>
    <source>
        <strain evidence="3 4">08-306576</strain>
    </source>
</reference>
<dbReference type="Pfam" id="PF02645">
    <property type="entry name" value="DegV"/>
    <property type="match status" value="1"/>
</dbReference>
<dbReference type="OrthoDB" id="9780216at2"/>
<proteinExistence type="predicted"/>
<organism evidence="3 4">
    <name type="scientific">Terrisporobacter othiniensis</name>
    <dbReference type="NCBI Taxonomy" id="1577792"/>
    <lineage>
        <taxon>Bacteria</taxon>
        <taxon>Bacillati</taxon>
        <taxon>Bacillota</taxon>
        <taxon>Clostridia</taxon>
        <taxon>Peptostreptococcales</taxon>
        <taxon>Peptostreptococcaceae</taxon>
        <taxon>Terrisporobacter</taxon>
    </lineage>
</organism>
<comment type="function">
    <text evidence="1">May bind long-chain fatty acids, such as palmitate, and may play a role in lipid transport or fatty acid metabolism.</text>
</comment>
<accession>A0A0B3VYG1</accession>
<evidence type="ECO:0000313" key="3">
    <source>
        <dbReference type="EMBL" id="KHS57744.1"/>
    </source>
</evidence>